<name>A0A418VE22_RHOPL</name>
<sequence>MSDAGKLITRLMLEAPVESDDGQGGVVRSYVEQAALWAQLVARPAREGIAADDSRAVQRVIITLRGGVTLTRAHRFSDGTRIYRIVSWRIRERGAWLEIDAETELT</sequence>
<dbReference type="InterPro" id="IPR038666">
    <property type="entry name" value="SSP1_head-tail_sf"/>
</dbReference>
<organism evidence="1 2">
    <name type="scientific">Rhodopseudomonas palustris</name>
    <dbReference type="NCBI Taxonomy" id="1076"/>
    <lineage>
        <taxon>Bacteria</taxon>
        <taxon>Pseudomonadati</taxon>
        <taxon>Pseudomonadota</taxon>
        <taxon>Alphaproteobacteria</taxon>
        <taxon>Hyphomicrobiales</taxon>
        <taxon>Nitrobacteraceae</taxon>
        <taxon>Rhodopseudomonas</taxon>
    </lineage>
</organism>
<dbReference type="OrthoDB" id="7570189at2"/>
<gene>
    <name evidence="1" type="ORF">D4Q52_12725</name>
</gene>
<dbReference type="Pfam" id="PF05521">
    <property type="entry name" value="Phage_HCP"/>
    <property type="match status" value="1"/>
</dbReference>
<dbReference type="InterPro" id="IPR008767">
    <property type="entry name" value="Phage_SPP1_head-tail_adaptor"/>
</dbReference>
<dbReference type="EMBL" id="QYYD01000011">
    <property type="protein sequence ID" value="RJF74349.1"/>
    <property type="molecule type" value="Genomic_DNA"/>
</dbReference>
<dbReference type="Gene3D" id="2.40.10.270">
    <property type="entry name" value="Bacteriophage SPP1 head-tail adaptor protein"/>
    <property type="match status" value="1"/>
</dbReference>
<dbReference type="Proteomes" id="UP000285523">
    <property type="component" value="Unassembled WGS sequence"/>
</dbReference>
<dbReference type="AlphaFoldDB" id="A0A418VE22"/>
<evidence type="ECO:0000313" key="2">
    <source>
        <dbReference type="Proteomes" id="UP000285523"/>
    </source>
</evidence>
<reference evidence="1 2" key="1">
    <citation type="submission" date="2018-09" db="EMBL/GenBank/DDBJ databases">
        <title>Draft genome sequence of Rhodopseudomonas palustris 2.1.18.</title>
        <authorList>
            <person name="Robertson S.L."/>
            <person name="Meyer T.E."/>
            <person name="Kyndt J.A."/>
        </authorList>
    </citation>
    <scope>NUCLEOTIDE SEQUENCE [LARGE SCALE GENOMIC DNA]</scope>
    <source>
        <strain evidence="1 2">2.1.18</strain>
    </source>
</reference>
<dbReference type="RefSeq" id="WP_119856924.1">
    <property type="nucleotide sequence ID" value="NZ_QYYD01000011.1"/>
</dbReference>
<proteinExistence type="predicted"/>
<evidence type="ECO:0000313" key="1">
    <source>
        <dbReference type="EMBL" id="RJF74349.1"/>
    </source>
</evidence>
<protein>
    <submittedName>
        <fullName evidence="1">Head-tail adaptor protein</fullName>
    </submittedName>
</protein>
<accession>A0A418VE22</accession>
<comment type="caution">
    <text evidence="1">The sequence shown here is derived from an EMBL/GenBank/DDBJ whole genome shotgun (WGS) entry which is preliminary data.</text>
</comment>